<reference evidence="1" key="2">
    <citation type="journal article" date="2022" name="New Phytol.">
        <title>Evolutionary transition to the ectomycorrhizal habit in the genomes of a hyperdiverse lineage of mushroom-forming fungi.</title>
        <authorList>
            <person name="Looney B."/>
            <person name="Miyauchi S."/>
            <person name="Morin E."/>
            <person name="Drula E."/>
            <person name="Courty P.E."/>
            <person name="Kohler A."/>
            <person name="Kuo A."/>
            <person name="LaButti K."/>
            <person name="Pangilinan J."/>
            <person name="Lipzen A."/>
            <person name="Riley R."/>
            <person name="Andreopoulos W."/>
            <person name="He G."/>
            <person name="Johnson J."/>
            <person name="Nolan M."/>
            <person name="Tritt A."/>
            <person name="Barry K.W."/>
            <person name="Grigoriev I.V."/>
            <person name="Nagy L.G."/>
            <person name="Hibbett D."/>
            <person name="Henrissat B."/>
            <person name="Matheny P.B."/>
            <person name="Labbe J."/>
            <person name="Martin F.M."/>
        </authorList>
    </citation>
    <scope>NUCLEOTIDE SEQUENCE</scope>
    <source>
        <strain evidence="1">FP105234-sp</strain>
    </source>
</reference>
<reference evidence="1" key="1">
    <citation type="submission" date="2021-02" db="EMBL/GenBank/DDBJ databases">
        <authorList>
            <consortium name="DOE Joint Genome Institute"/>
            <person name="Ahrendt S."/>
            <person name="Looney B.P."/>
            <person name="Miyauchi S."/>
            <person name="Morin E."/>
            <person name="Drula E."/>
            <person name="Courty P.E."/>
            <person name="Chicoki N."/>
            <person name="Fauchery L."/>
            <person name="Kohler A."/>
            <person name="Kuo A."/>
            <person name="Labutti K."/>
            <person name="Pangilinan J."/>
            <person name="Lipzen A."/>
            <person name="Riley R."/>
            <person name="Andreopoulos W."/>
            <person name="He G."/>
            <person name="Johnson J."/>
            <person name="Barry K.W."/>
            <person name="Grigoriev I.V."/>
            <person name="Nagy L."/>
            <person name="Hibbett D."/>
            <person name="Henrissat B."/>
            <person name="Matheny P.B."/>
            <person name="Labbe J."/>
            <person name="Martin F."/>
        </authorList>
    </citation>
    <scope>NUCLEOTIDE SEQUENCE</scope>
    <source>
        <strain evidence="1">FP105234-sp</strain>
    </source>
</reference>
<evidence type="ECO:0000313" key="2">
    <source>
        <dbReference type="Proteomes" id="UP000814033"/>
    </source>
</evidence>
<protein>
    <submittedName>
        <fullName evidence="1">Uncharacterized protein</fullName>
    </submittedName>
</protein>
<sequence>MSQDSWETQQCGPDELSPDEIWWSERQRPIEQAGYALRRRYRQNWVPSWRLTGRRPKEAEDAQPSRWRPTVMDAVRLSDGTPVVLKRLPDDEPFELDMYSFLCSGAVASNPHNHCAPLIDVVQLPGDDSQRLLVLPLLRPFYDPPFRTFGEVVAFLSQLFEVRSAFHAIQHLHHLRIAHRNCTFNTIMLDPTSMYPDSFHPCDHRLRRDWKGKAKCYSRTRRPPRYYLIDFHLARHYEPLNGPALDDPTKGDDATAPEHRDQSKLCDPFPTDIYYLGNLIRQQFVFEYYGFDRFMPLVNDMIQKDPFARPSIDDVVWRFEEICEDMGAKKMRARIVGRRESVVPRILRAVGHMIRTAGYIVARKPAIPMPVVPV</sequence>
<dbReference type="EMBL" id="MU275889">
    <property type="protein sequence ID" value="KAI0048310.1"/>
    <property type="molecule type" value="Genomic_DNA"/>
</dbReference>
<organism evidence="1 2">
    <name type="scientific">Auriscalpium vulgare</name>
    <dbReference type="NCBI Taxonomy" id="40419"/>
    <lineage>
        <taxon>Eukaryota</taxon>
        <taxon>Fungi</taxon>
        <taxon>Dikarya</taxon>
        <taxon>Basidiomycota</taxon>
        <taxon>Agaricomycotina</taxon>
        <taxon>Agaricomycetes</taxon>
        <taxon>Russulales</taxon>
        <taxon>Auriscalpiaceae</taxon>
        <taxon>Auriscalpium</taxon>
    </lineage>
</organism>
<comment type="caution">
    <text evidence="1">The sequence shown here is derived from an EMBL/GenBank/DDBJ whole genome shotgun (WGS) entry which is preliminary data.</text>
</comment>
<dbReference type="Proteomes" id="UP000814033">
    <property type="component" value="Unassembled WGS sequence"/>
</dbReference>
<gene>
    <name evidence="1" type="ORF">FA95DRAFT_1582303</name>
</gene>
<proteinExistence type="predicted"/>
<evidence type="ECO:0000313" key="1">
    <source>
        <dbReference type="EMBL" id="KAI0048310.1"/>
    </source>
</evidence>
<accession>A0ACB8RWG5</accession>
<keyword evidence="2" id="KW-1185">Reference proteome</keyword>
<name>A0ACB8RWG5_9AGAM</name>